<organism evidence="3">
    <name type="scientific">marine sediment metagenome</name>
    <dbReference type="NCBI Taxonomy" id="412755"/>
    <lineage>
        <taxon>unclassified sequences</taxon>
        <taxon>metagenomes</taxon>
        <taxon>ecological metagenomes</taxon>
    </lineage>
</organism>
<dbReference type="Gene3D" id="1.10.287.1080">
    <property type="entry name" value="MazG-like"/>
    <property type="match status" value="1"/>
</dbReference>
<gene>
    <name evidence="3" type="ORF">LCGC14_0869520</name>
</gene>
<protein>
    <recommendedName>
        <fullName evidence="2">NTP pyrophosphohydrolase MazG-like domain-containing protein</fullName>
    </recommendedName>
</protein>
<accession>A0A0F9RPR6</accession>
<dbReference type="SUPFAM" id="SSF101386">
    <property type="entry name" value="all-alpha NTP pyrophosphatases"/>
    <property type="match status" value="1"/>
</dbReference>
<feature type="region of interest" description="Disordered" evidence="1">
    <location>
        <begin position="104"/>
        <end position="130"/>
    </location>
</feature>
<proteinExistence type="predicted"/>
<evidence type="ECO:0000256" key="1">
    <source>
        <dbReference type="SAM" id="MobiDB-lite"/>
    </source>
</evidence>
<dbReference type="Pfam" id="PF03819">
    <property type="entry name" value="MazG"/>
    <property type="match status" value="1"/>
</dbReference>
<comment type="caution">
    <text evidence="3">The sequence shown here is derived from an EMBL/GenBank/DDBJ whole genome shotgun (WGS) entry which is preliminary data.</text>
</comment>
<reference evidence="3" key="1">
    <citation type="journal article" date="2015" name="Nature">
        <title>Complex archaea that bridge the gap between prokaryotes and eukaryotes.</title>
        <authorList>
            <person name="Spang A."/>
            <person name="Saw J.H."/>
            <person name="Jorgensen S.L."/>
            <person name="Zaremba-Niedzwiedzka K."/>
            <person name="Martijn J."/>
            <person name="Lind A.E."/>
            <person name="van Eijk R."/>
            <person name="Schleper C."/>
            <person name="Guy L."/>
            <person name="Ettema T.J."/>
        </authorList>
    </citation>
    <scope>NUCLEOTIDE SEQUENCE</scope>
</reference>
<evidence type="ECO:0000313" key="3">
    <source>
        <dbReference type="EMBL" id="KKN26956.1"/>
    </source>
</evidence>
<dbReference type="InterPro" id="IPR004518">
    <property type="entry name" value="MazG-like_dom"/>
</dbReference>
<dbReference type="EMBL" id="LAZR01002680">
    <property type="protein sequence ID" value="KKN26956.1"/>
    <property type="molecule type" value="Genomic_DNA"/>
</dbReference>
<feature type="domain" description="NTP pyrophosphohydrolase MazG-like" evidence="2">
    <location>
        <begin position="32"/>
        <end position="96"/>
    </location>
</feature>
<evidence type="ECO:0000259" key="2">
    <source>
        <dbReference type="Pfam" id="PF03819"/>
    </source>
</evidence>
<dbReference type="AlphaFoldDB" id="A0A0F9RPR6"/>
<name>A0A0F9RPR6_9ZZZZ</name>
<sequence>MYTDSLRYLKDLILKVWQEREFKMPSTKDAAIYLATEAAEVLDAIMRTESGWVRTNEKETDIGEELADVVTMAILTAHLAGVDNFFETIVSKITKKREDESLLKPKKISPDICPSDEGGLAQKTREGENR</sequence>